<feature type="region of interest" description="Disordered" evidence="11">
    <location>
        <begin position="627"/>
        <end position="668"/>
    </location>
</feature>
<evidence type="ECO:0000256" key="2">
    <source>
        <dbReference type="ARBA" id="ARBA00022516"/>
    </source>
</evidence>
<evidence type="ECO:0000256" key="7">
    <source>
        <dbReference type="ARBA" id="ARBA00023098"/>
    </source>
</evidence>
<dbReference type="STRING" id="1447883.A0A2B7YK84"/>
<reference evidence="12 13" key="1">
    <citation type="submission" date="2017-10" db="EMBL/GenBank/DDBJ databases">
        <title>Comparative genomics in systemic dimorphic fungi from Ajellomycetaceae.</title>
        <authorList>
            <person name="Munoz J.F."/>
            <person name="Mcewen J.G."/>
            <person name="Clay O.K."/>
            <person name="Cuomo C.A."/>
        </authorList>
    </citation>
    <scope>NUCLEOTIDE SEQUENCE [LARGE SCALE GENOMIC DNA]</scope>
    <source>
        <strain evidence="12 13">UAMH7299</strain>
    </source>
</reference>
<keyword evidence="6 10" id="KW-1133">Transmembrane helix</keyword>
<dbReference type="EMBL" id="PDNA01000035">
    <property type="protein sequence ID" value="PGH21469.1"/>
    <property type="molecule type" value="Genomic_DNA"/>
</dbReference>
<dbReference type="InterPro" id="IPR002076">
    <property type="entry name" value="ELO_fam"/>
</dbReference>
<keyword evidence="9 10" id="KW-0275">Fatty acid biosynthesis</keyword>
<feature type="transmembrane region" description="Helical" evidence="10">
    <location>
        <begin position="290"/>
        <end position="309"/>
    </location>
</feature>
<dbReference type="EC" id="2.3.1.-" evidence="10"/>
<evidence type="ECO:0000256" key="6">
    <source>
        <dbReference type="ARBA" id="ARBA00022989"/>
    </source>
</evidence>
<dbReference type="Pfam" id="PF01151">
    <property type="entry name" value="ELO"/>
    <property type="match status" value="1"/>
</dbReference>
<keyword evidence="13" id="KW-1185">Reference proteome</keyword>
<evidence type="ECO:0000256" key="8">
    <source>
        <dbReference type="ARBA" id="ARBA00023136"/>
    </source>
</evidence>
<evidence type="ECO:0000256" key="10">
    <source>
        <dbReference type="RuleBase" id="RU361115"/>
    </source>
</evidence>
<comment type="subcellular location">
    <subcellularLocation>
        <location evidence="1">Membrane</location>
        <topology evidence="1">Multi-pass membrane protein</topology>
    </subcellularLocation>
</comment>
<evidence type="ECO:0000256" key="11">
    <source>
        <dbReference type="SAM" id="MobiDB-lite"/>
    </source>
</evidence>
<proteinExistence type="inferred from homology"/>
<feature type="transmembrane region" description="Helical" evidence="10">
    <location>
        <begin position="61"/>
        <end position="79"/>
    </location>
</feature>
<dbReference type="GO" id="GO:0019367">
    <property type="term" value="P:fatty acid elongation, saturated fatty acid"/>
    <property type="evidence" value="ECO:0007669"/>
    <property type="project" value="TreeGrafter"/>
</dbReference>
<protein>
    <recommendedName>
        <fullName evidence="10">Elongation of fatty acids protein</fullName>
        <ecNumber evidence="10">2.3.1.-</ecNumber>
    </recommendedName>
</protein>
<gene>
    <name evidence="12" type="ORF">AJ80_03260</name>
</gene>
<keyword evidence="2 10" id="KW-0444">Lipid biosynthesis</keyword>
<name>A0A2B7YK84_POLH7</name>
<dbReference type="Proteomes" id="UP000224634">
    <property type="component" value="Unassembled WGS sequence"/>
</dbReference>
<dbReference type="OrthoDB" id="10259681at2759"/>
<comment type="similarity">
    <text evidence="10">Belongs to the ELO family.</text>
</comment>
<keyword evidence="3 10" id="KW-0808">Transferase</keyword>
<feature type="compositionally biased region" description="Acidic residues" evidence="11">
    <location>
        <begin position="651"/>
        <end position="668"/>
    </location>
</feature>
<evidence type="ECO:0000313" key="13">
    <source>
        <dbReference type="Proteomes" id="UP000224634"/>
    </source>
</evidence>
<feature type="compositionally biased region" description="Pro residues" evidence="11">
    <location>
        <begin position="519"/>
        <end position="529"/>
    </location>
</feature>
<feature type="transmembrane region" description="Helical" evidence="10">
    <location>
        <begin position="100"/>
        <end position="124"/>
    </location>
</feature>
<evidence type="ECO:0000256" key="3">
    <source>
        <dbReference type="ARBA" id="ARBA00022679"/>
    </source>
</evidence>
<evidence type="ECO:0000256" key="9">
    <source>
        <dbReference type="ARBA" id="ARBA00023160"/>
    </source>
</evidence>
<evidence type="ECO:0000313" key="12">
    <source>
        <dbReference type="EMBL" id="PGH21469.1"/>
    </source>
</evidence>
<keyword evidence="5 10" id="KW-0276">Fatty acid metabolism</keyword>
<evidence type="ECO:0000256" key="1">
    <source>
        <dbReference type="ARBA" id="ARBA00004141"/>
    </source>
</evidence>
<dbReference type="GO" id="GO:0030148">
    <property type="term" value="P:sphingolipid biosynthetic process"/>
    <property type="evidence" value="ECO:0007669"/>
    <property type="project" value="TreeGrafter"/>
</dbReference>
<dbReference type="GO" id="GO:0005789">
    <property type="term" value="C:endoplasmic reticulum membrane"/>
    <property type="evidence" value="ECO:0007669"/>
    <property type="project" value="TreeGrafter"/>
</dbReference>
<feature type="transmembrane region" description="Helical" evidence="10">
    <location>
        <begin position="259"/>
        <end position="278"/>
    </location>
</feature>
<keyword evidence="8 10" id="KW-0472">Membrane</keyword>
<dbReference type="AlphaFoldDB" id="A0A2B7YK84"/>
<feature type="region of interest" description="Disordered" evidence="11">
    <location>
        <begin position="464"/>
        <end position="535"/>
    </location>
</feature>
<comment type="caution">
    <text evidence="12">The sequence shown here is derived from an EMBL/GenBank/DDBJ whole genome shotgun (WGS) entry which is preliminary data.</text>
</comment>
<dbReference type="GO" id="GO:0042761">
    <property type="term" value="P:very long-chain fatty acid biosynthetic process"/>
    <property type="evidence" value="ECO:0007669"/>
    <property type="project" value="TreeGrafter"/>
</dbReference>
<feature type="transmembrane region" description="Helical" evidence="10">
    <location>
        <begin position="197"/>
        <end position="217"/>
    </location>
</feature>
<keyword evidence="7 10" id="KW-0443">Lipid metabolism</keyword>
<keyword evidence="4 10" id="KW-0812">Transmembrane</keyword>
<accession>A0A2B7YK84</accession>
<evidence type="ECO:0000256" key="5">
    <source>
        <dbReference type="ARBA" id="ARBA00022832"/>
    </source>
</evidence>
<feature type="transmembrane region" description="Helical" evidence="10">
    <location>
        <begin position="229"/>
        <end position="253"/>
    </location>
</feature>
<dbReference type="GO" id="GO:0009922">
    <property type="term" value="F:fatty acid elongase activity"/>
    <property type="evidence" value="ECO:0007669"/>
    <property type="project" value="InterPro"/>
</dbReference>
<dbReference type="PANTHER" id="PTHR11157:SF169">
    <property type="entry name" value="ELONGATION OF FATTY ACIDS PROTEIN"/>
    <property type="match status" value="1"/>
</dbReference>
<comment type="catalytic activity">
    <reaction evidence="10">
        <text>an acyl-CoA + malonyl-CoA + H(+) = a 3-oxoacyl-CoA + CO2 + CoA</text>
        <dbReference type="Rhea" id="RHEA:50252"/>
        <dbReference type="ChEBI" id="CHEBI:15378"/>
        <dbReference type="ChEBI" id="CHEBI:16526"/>
        <dbReference type="ChEBI" id="CHEBI:57287"/>
        <dbReference type="ChEBI" id="CHEBI:57384"/>
        <dbReference type="ChEBI" id="CHEBI:58342"/>
        <dbReference type="ChEBI" id="CHEBI:90726"/>
    </reaction>
    <physiologicalReaction direction="left-to-right" evidence="10">
        <dbReference type="Rhea" id="RHEA:50253"/>
    </physiologicalReaction>
</comment>
<sequence length="668" mass="73460">MSASVARSDLPAIHFGLPPRSLIKFPPGPLPESLGAPFVDEPTWKQPFNIPLSLYNKLLEVHIPITIAVVYATTVIILNRVNKKRGYKPWAISKTLPFKLFVILHNVFLAVYSAWTFVGMINAFRESWPARSDNYYAVNLVDALCKVNGPRGLGNAAIYDTSNATWTLNNPEFTLSGPGNTPDPTDVGRLWNKGLAFFGWIFYLSKFYEVLDTAIILAKGKKSSTLQTYHHAGAMMCMWAGIRYMASPIWIFALVNSGIHALMYTYYTLTAVSVPIPIRIKRSLTTMQILQFVFGTALAAVHLFISYSLPASVPHNIALSPLDSNVAVDLNDTATGMGPWLKKLALRAAGAEGVAENVVNAEGKLFGADGAHAARAILSKQEVRYHLEPRTYTCMDTSGQAFAIWLNVLYLLPLTFLFARFFIRSYLRRTDAKRTKKDTHPVEHAGRDAIKGVTREIRNAVIEMGSTSSTSATDAESGISGSSTPLAEANVDDITAKKQQSSKPKPSEGSKSRHSPSPSKSPPISPSPSPSLQDTPEMVFETNIETNFNTTQRGANRQQPASVNMAHPIGTKEIIGTKGKNTPPRDLQAYEANIDQVMTSRQLNVDHDPENSSAPTKHEKGQLWSAMMESSSKKGGGIQSPFSPERGYEVCFDDMLNDQEKEAEEEME</sequence>
<evidence type="ECO:0000256" key="4">
    <source>
        <dbReference type="ARBA" id="ARBA00022692"/>
    </source>
</evidence>
<dbReference type="GO" id="GO:0034626">
    <property type="term" value="P:fatty acid elongation, polyunsaturated fatty acid"/>
    <property type="evidence" value="ECO:0007669"/>
    <property type="project" value="TreeGrafter"/>
</dbReference>
<dbReference type="PANTHER" id="PTHR11157">
    <property type="entry name" value="FATTY ACID ACYL TRANSFERASE-RELATED"/>
    <property type="match status" value="1"/>
</dbReference>
<feature type="transmembrane region" description="Helical" evidence="10">
    <location>
        <begin position="402"/>
        <end position="423"/>
    </location>
</feature>
<dbReference type="GO" id="GO:0034625">
    <property type="term" value="P:fatty acid elongation, monounsaturated fatty acid"/>
    <property type="evidence" value="ECO:0007669"/>
    <property type="project" value="TreeGrafter"/>
</dbReference>
<organism evidence="12 13">
    <name type="scientific">Polytolypa hystricis (strain UAMH7299)</name>
    <dbReference type="NCBI Taxonomy" id="1447883"/>
    <lineage>
        <taxon>Eukaryota</taxon>
        <taxon>Fungi</taxon>
        <taxon>Dikarya</taxon>
        <taxon>Ascomycota</taxon>
        <taxon>Pezizomycotina</taxon>
        <taxon>Eurotiomycetes</taxon>
        <taxon>Eurotiomycetidae</taxon>
        <taxon>Onygenales</taxon>
        <taxon>Onygenales incertae sedis</taxon>
        <taxon>Polytolypa</taxon>
    </lineage>
</organism>